<keyword evidence="2" id="KW-0732">Signal</keyword>
<feature type="chain" id="PRO_5012636656" description="DoxX protein" evidence="2">
    <location>
        <begin position="20"/>
        <end position="331"/>
    </location>
</feature>
<evidence type="ECO:0000256" key="2">
    <source>
        <dbReference type="SAM" id="SignalP"/>
    </source>
</evidence>
<feature type="transmembrane region" description="Helical" evidence="1">
    <location>
        <begin position="161"/>
        <end position="181"/>
    </location>
</feature>
<dbReference type="AlphaFoldDB" id="A0A1N7MWR9"/>
<evidence type="ECO:0000256" key="1">
    <source>
        <dbReference type="SAM" id="Phobius"/>
    </source>
</evidence>
<dbReference type="STRING" id="484498.SAMN05421686_10631"/>
<gene>
    <name evidence="3" type="ORF">SAMN05421686_10631</name>
</gene>
<sequence length="331" mass="36484">MKIRYFAVLLCLMPLPALAHVRWFVPVGTDLPVMSLPTDWLAVLLVSGALVFMASVFVVARIAAQSDALSRFVFSPLKSKHHMEWYLLFLLVNLVFVHNLLEGEFLGPHFFVMPDAMMIGVVLQAMVLILSVVSLLVTGVLLLVVALCGVIVFSFESGIDYFFEIVALGLAYILVSTRINTLDRSAFARFGIERVAHLAPSVLRIGLGLQLVVLAIHNKLYEPAATYFFLSEHPYYNFPQYLGWTEFTHLHFALAAGVFEAAFGIMLMLGLATRYVLLVVSFFFVSTGIISGLEEVMGHLPIFGVIAVLFVAGDRRSSDTQQGPLLAPSPA</sequence>
<evidence type="ECO:0000313" key="4">
    <source>
        <dbReference type="Proteomes" id="UP000185639"/>
    </source>
</evidence>
<feature type="transmembrane region" description="Helical" evidence="1">
    <location>
        <begin position="296"/>
        <end position="313"/>
    </location>
</feature>
<keyword evidence="1" id="KW-0812">Transmembrane</keyword>
<proteinExistence type="predicted"/>
<keyword evidence="1" id="KW-0472">Membrane</keyword>
<feature type="transmembrane region" description="Helical" evidence="1">
    <location>
        <begin position="85"/>
        <end position="101"/>
    </location>
</feature>
<evidence type="ECO:0008006" key="5">
    <source>
        <dbReference type="Google" id="ProtNLM"/>
    </source>
</evidence>
<dbReference type="EMBL" id="FTOH01000006">
    <property type="protein sequence ID" value="SIS90520.1"/>
    <property type="molecule type" value="Genomic_DNA"/>
</dbReference>
<feature type="transmembrane region" description="Helical" evidence="1">
    <location>
        <begin position="135"/>
        <end position="155"/>
    </location>
</feature>
<feature type="signal peptide" evidence="2">
    <location>
        <begin position="1"/>
        <end position="19"/>
    </location>
</feature>
<reference evidence="4" key="1">
    <citation type="submission" date="2017-01" db="EMBL/GenBank/DDBJ databases">
        <authorList>
            <person name="Varghese N."/>
            <person name="Submissions S."/>
        </authorList>
    </citation>
    <scope>NUCLEOTIDE SEQUENCE [LARGE SCALE GENOMIC DNA]</scope>
    <source>
        <strain evidence="4">DSM 24913</strain>
    </source>
</reference>
<feature type="transmembrane region" description="Helical" evidence="1">
    <location>
        <begin position="202"/>
        <end position="221"/>
    </location>
</feature>
<evidence type="ECO:0000313" key="3">
    <source>
        <dbReference type="EMBL" id="SIS90520.1"/>
    </source>
</evidence>
<feature type="transmembrane region" description="Helical" evidence="1">
    <location>
        <begin position="43"/>
        <end position="64"/>
    </location>
</feature>
<keyword evidence="1" id="KW-1133">Transmembrane helix</keyword>
<name>A0A1N7MWR9_9GAMM</name>
<organism evidence="3 4">
    <name type="scientific">Thalassolituus maritimus</name>
    <dbReference type="NCBI Taxonomy" id="484498"/>
    <lineage>
        <taxon>Bacteria</taxon>
        <taxon>Pseudomonadati</taxon>
        <taxon>Pseudomonadota</taxon>
        <taxon>Gammaproteobacteria</taxon>
        <taxon>Oceanospirillales</taxon>
        <taxon>Oceanospirillaceae</taxon>
        <taxon>Thalassolituus</taxon>
    </lineage>
</organism>
<dbReference type="Proteomes" id="UP000185639">
    <property type="component" value="Unassembled WGS sequence"/>
</dbReference>
<feature type="transmembrane region" description="Helical" evidence="1">
    <location>
        <begin position="107"/>
        <end position="128"/>
    </location>
</feature>
<feature type="transmembrane region" description="Helical" evidence="1">
    <location>
        <begin position="271"/>
        <end position="290"/>
    </location>
</feature>
<keyword evidence="4" id="KW-1185">Reference proteome</keyword>
<feature type="transmembrane region" description="Helical" evidence="1">
    <location>
        <begin position="241"/>
        <end position="259"/>
    </location>
</feature>
<protein>
    <recommendedName>
        <fullName evidence="5">DoxX protein</fullName>
    </recommendedName>
</protein>
<accession>A0A1N7MWR9</accession>